<keyword evidence="1" id="KW-0472">Membrane</keyword>
<accession>A0AAE0SJD1</accession>
<reference evidence="2" key="1">
    <citation type="journal article" date="2021" name="Genome Biol. Evol.">
        <title>A High-Quality Reference Genome for a Parasitic Bivalve with Doubly Uniparental Inheritance (Bivalvia: Unionida).</title>
        <authorList>
            <person name="Smith C.H."/>
        </authorList>
    </citation>
    <scope>NUCLEOTIDE SEQUENCE</scope>
    <source>
        <strain evidence="2">CHS0354</strain>
    </source>
</reference>
<dbReference type="AlphaFoldDB" id="A0AAE0SJD1"/>
<gene>
    <name evidence="2" type="ORF">CHS0354_038102</name>
</gene>
<evidence type="ECO:0000256" key="1">
    <source>
        <dbReference type="SAM" id="Phobius"/>
    </source>
</evidence>
<keyword evidence="1" id="KW-0812">Transmembrane</keyword>
<sequence>MFLQNSVKDCRVEYVNCINGPSVNNDKHIALAFNPYDYYNNRFSQGEKFSEGENGQHSDNQKENIVKERAQKADFHPLDAELCRNSLQVGLFQPNLAQTNDDGKSIPNGHKPICIPLKMIMPLVPFENDGVIRGHTECNKDMSKWSLSREEPLENIDKNDMHDYSRKQKLDGEAIVDLAANTHNRWNRTIHDYLWCPFVLYFVFVCCAPAILIMHKSDIAFRKGRDSEARQWAICSSILYGIGLVLTLAFYATIFTLVFVYTK</sequence>
<name>A0AAE0SJD1_9BIVA</name>
<keyword evidence="1" id="KW-1133">Transmembrane helix</keyword>
<feature type="transmembrane region" description="Helical" evidence="1">
    <location>
        <begin position="238"/>
        <end position="261"/>
    </location>
</feature>
<reference evidence="2" key="2">
    <citation type="journal article" date="2021" name="Genome Biol. Evol.">
        <title>Developing a high-quality reference genome for a parasitic bivalve with doubly uniparental inheritance (Bivalvia: Unionida).</title>
        <authorList>
            <person name="Smith C.H."/>
        </authorList>
    </citation>
    <scope>NUCLEOTIDE SEQUENCE</scope>
    <source>
        <strain evidence="2">CHS0354</strain>
        <tissue evidence="2">Mantle</tissue>
    </source>
</reference>
<evidence type="ECO:0000313" key="3">
    <source>
        <dbReference type="Proteomes" id="UP001195483"/>
    </source>
</evidence>
<feature type="transmembrane region" description="Helical" evidence="1">
    <location>
        <begin position="198"/>
        <end position="217"/>
    </location>
</feature>
<dbReference type="EMBL" id="JAEAOA010002224">
    <property type="protein sequence ID" value="KAK3593077.1"/>
    <property type="molecule type" value="Genomic_DNA"/>
</dbReference>
<dbReference type="Proteomes" id="UP001195483">
    <property type="component" value="Unassembled WGS sequence"/>
</dbReference>
<keyword evidence="3" id="KW-1185">Reference proteome</keyword>
<organism evidence="2 3">
    <name type="scientific">Potamilus streckersoni</name>
    <dbReference type="NCBI Taxonomy" id="2493646"/>
    <lineage>
        <taxon>Eukaryota</taxon>
        <taxon>Metazoa</taxon>
        <taxon>Spiralia</taxon>
        <taxon>Lophotrochozoa</taxon>
        <taxon>Mollusca</taxon>
        <taxon>Bivalvia</taxon>
        <taxon>Autobranchia</taxon>
        <taxon>Heteroconchia</taxon>
        <taxon>Palaeoheterodonta</taxon>
        <taxon>Unionida</taxon>
        <taxon>Unionoidea</taxon>
        <taxon>Unionidae</taxon>
        <taxon>Ambleminae</taxon>
        <taxon>Lampsilini</taxon>
        <taxon>Potamilus</taxon>
    </lineage>
</organism>
<protein>
    <submittedName>
        <fullName evidence="2">Uncharacterized protein</fullName>
    </submittedName>
</protein>
<reference evidence="2" key="3">
    <citation type="submission" date="2023-05" db="EMBL/GenBank/DDBJ databases">
        <authorList>
            <person name="Smith C.H."/>
        </authorList>
    </citation>
    <scope>NUCLEOTIDE SEQUENCE</scope>
    <source>
        <strain evidence="2">CHS0354</strain>
        <tissue evidence="2">Mantle</tissue>
    </source>
</reference>
<proteinExistence type="predicted"/>
<comment type="caution">
    <text evidence="2">The sequence shown here is derived from an EMBL/GenBank/DDBJ whole genome shotgun (WGS) entry which is preliminary data.</text>
</comment>
<evidence type="ECO:0000313" key="2">
    <source>
        <dbReference type="EMBL" id="KAK3593077.1"/>
    </source>
</evidence>